<sequence length="173" mass="19314">MHAFRRPNKLKRKHDHLPSKFGQGTSKPQMVHCFFPAGKHKLSISMPTSPQQVVLGQHTVLHQQPDEDFDREGGFDVQIPLYCTTAEAVNCIYRDLTVNTPVFPIVHLTESGSELNTTLSTISCSCSHWSIVSPTNLLLSWIQPRPSVLTLCRVISLEKVIRNSLGKVEAKGT</sequence>
<evidence type="ECO:0000313" key="3">
    <source>
        <dbReference type="EnsemblPlants" id="KQJ98631"/>
    </source>
</evidence>
<evidence type="ECO:0000313" key="4">
    <source>
        <dbReference type="Proteomes" id="UP000008810"/>
    </source>
</evidence>
<dbReference type="EnsemblPlants" id="KQJ98631">
    <property type="protein sequence ID" value="KQJ98631"/>
    <property type="gene ID" value="BRADI_3g38142v3"/>
</dbReference>
<name>A0A0Q3FG80_BRADI</name>
<dbReference type="InParanoid" id="A0A0Q3FG80"/>
<feature type="region of interest" description="Disordered" evidence="1">
    <location>
        <begin position="1"/>
        <end position="25"/>
    </location>
</feature>
<feature type="compositionally biased region" description="Basic residues" evidence="1">
    <location>
        <begin position="1"/>
        <end position="15"/>
    </location>
</feature>
<gene>
    <name evidence="2" type="ORF">BRADI_3g38142v3</name>
</gene>
<dbReference type="AlphaFoldDB" id="A0A0Q3FG80"/>
<accession>A0A0Q3FG80</accession>
<evidence type="ECO:0000256" key="1">
    <source>
        <dbReference type="SAM" id="MobiDB-lite"/>
    </source>
</evidence>
<organism evidence="2">
    <name type="scientific">Brachypodium distachyon</name>
    <name type="common">Purple false brome</name>
    <name type="synonym">Trachynia distachya</name>
    <dbReference type="NCBI Taxonomy" id="15368"/>
    <lineage>
        <taxon>Eukaryota</taxon>
        <taxon>Viridiplantae</taxon>
        <taxon>Streptophyta</taxon>
        <taxon>Embryophyta</taxon>
        <taxon>Tracheophyta</taxon>
        <taxon>Spermatophyta</taxon>
        <taxon>Magnoliopsida</taxon>
        <taxon>Liliopsida</taxon>
        <taxon>Poales</taxon>
        <taxon>Poaceae</taxon>
        <taxon>BOP clade</taxon>
        <taxon>Pooideae</taxon>
        <taxon>Stipodae</taxon>
        <taxon>Brachypodieae</taxon>
        <taxon>Brachypodium</taxon>
    </lineage>
</organism>
<evidence type="ECO:0000313" key="2">
    <source>
        <dbReference type="EMBL" id="KQJ98631.1"/>
    </source>
</evidence>
<dbReference type="Gramene" id="KQJ98631">
    <property type="protein sequence ID" value="KQJ98631"/>
    <property type="gene ID" value="BRADI_3g38142v3"/>
</dbReference>
<dbReference type="EMBL" id="CM000882">
    <property type="protein sequence ID" value="KQJ98631.1"/>
    <property type="molecule type" value="Genomic_DNA"/>
</dbReference>
<reference evidence="3" key="3">
    <citation type="submission" date="2018-08" db="UniProtKB">
        <authorList>
            <consortium name="EnsemblPlants"/>
        </authorList>
    </citation>
    <scope>IDENTIFICATION</scope>
    <source>
        <strain evidence="3">cv. Bd21</strain>
    </source>
</reference>
<reference evidence="2 3" key="1">
    <citation type="journal article" date="2010" name="Nature">
        <title>Genome sequencing and analysis of the model grass Brachypodium distachyon.</title>
        <authorList>
            <consortium name="International Brachypodium Initiative"/>
        </authorList>
    </citation>
    <scope>NUCLEOTIDE SEQUENCE [LARGE SCALE GENOMIC DNA]</scope>
    <source>
        <strain evidence="2 3">Bd21</strain>
    </source>
</reference>
<dbReference type="Proteomes" id="UP000008810">
    <property type="component" value="Chromosome 3"/>
</dbReference>
<reference evidence="2" key="2">
    <citation type="submission" date="2017-06" db="EMBL/GenBank/DDBJ databases">
        <title>WGS assembly of Brachypodium distachyon.</title>
        <authorList>
            <consortium name="The International Brachypodium Initiative"/>
            <person name="Lucas S."/>
            <person name="Harmon-Smith M."/>
            <person name="Lail K."/>
            <person name="Tice H."/>
            <person name="Grimwood J."/>
            <person name="Bruce D."/>
            <person name="Barry K."/>
            <person name="Shu S."/>
            <person name="Lindquist E."/>
            <person name="Wang M."/>
            <person name="Pitluck S."/>
            <person name="Vogel J.P."/>
            <person name="Garvin D.F."/>
            <person name="Mockler T.C."/>
            <person name="Schmutz J."/>
            <person name="Rokhsar D."/>
            <person name="Bevan M.W."/>
        </authorList>
    </citation>
    <scope>NUCLEOTIDE SEQUENCE</scope>
    <source>
        <strain evidence="2">Bd21</strain>
    </source>
</reference>
<proteinExistence type="predicted"/>
<protein>
    <submittedName>
        <fullName evidence="2 3">Uncharacterized protein</fullName>
    </submittedName>
</protein>
<keyword evidence="4" id="KW-1185">Reference proteome</keyword>